<dbReference type="InterPro" id="IPR012675">
    <property type="entry name" value="Beta-grasp_dom_sf"/>
</dbReference>
<organism evidence="1 2">
    <name type="scientific">Kushneria avicenniae</name>
    <dbReference type="NCBI Taxonomy" id="402385"/>
    <lineage>
        <taxon>Bacteria</taxon>
        <taxon>Pseudomonadati</taxon>
        <taxon>Pseudomonadota</taxon>
        <taxon>Gammaproteobacteria</taxon>
        <taxon>Oceanospirillales</taxon>
        <taxon>Halomonadaceae</taxon>
        <taxon>Kushneria</taxon>
    </lineage>
</organism>
<dbReference type="InterPro" id="IPR016155">
    <property type="entry name" value="Mopterin_synth/thiamin_S_b"/>
</dbReference>
<dbReference type="STRING" id="402385.SAMN05421848_1412"/>
<dbReference type="EMBL" id="FOLY01000003">
    <property type="protein sequence ID" value="SFC45063.1"/>
    <property type="molecule type" value="Genomic_DNA"/>
</dbReference>
<dbReference type="Gene3D" id="3.10.20.30">
    <property type="match status" value="1"/>
</dbReference>
<dbReference type="SUPFAM" id="SSF54285">
    <property type="entry name" value="MoaD/ThiS"/>
    <property type="match status" value="1"/>
</dbReference>
<dbReference type="PANTHER" id="PTHR34472:SF1">
    <property type="entry name" value="SULFUR CARRIER PROTEIN THIS"/>
    <property type="match status" value="1"/>
</dbReference>
<dbReference type="InterPro" id="IPR010035">
    <property type="entry name" value="Thi_S"/>
</dbReference>
<accession>A0A1I1JGI2</accession>
<dbReference type="NCBIfam" id="TIGR01683">
    <property type="entry name" value="thiS"/>
    <property type="match status" value="1"/>
</dbReference>
<protein>
    <submittedName>
        <fullName evidence="1">Sulfur carrier protein ThiS</fullName>
    </submittedName>
</protein>
<dbReference type="RefSeq" id="WP_090132275.1">
    <property type="nucleotide sequence ID" value="NZ_FOLY01000003.1"/>
</dbReference>
<reference evidence="2" key="1">
    <citation type="submission" date="2016-10" db="EMBL/GenBank/DDBJ databases">
        <authorList>
            <person name="Varghese N."/>
            <person name="Submissions S."/>
        </authorList>
    </citation>
    <scope>NUCLEOTIDE SEQUENCE [LARGE SCALE GENOMIC DNA]</scope>
    <source>
        <strain evidence="2">DSM 23439</strain>
    </source>
</reference>
<dbReference type="Proteomes" id="UP000199046">
    <property type="component" value="Unassembled WGS sequence"/>
</dbReference>
<dbReference type="InterPro" id="IPR003749">
    <property type="entry name" value="ThiS/MoaD-like"/>
</dbReference>
<dbReference type="PANTHER" id="PTHR34472">
    <property type="entry name" value="SULFUR CARRIER PROTEIN THIS"/>
    <property type="match status" value="1"/>
</dbReference>
<dbReference type="CDD" id="cd00565">
    <property type="entry name" value="Ubl_ThiS"/>
    <property type="match status" value="1"/>
</dbReference>
<dbReference type="OrthoDB" id="9800283at2"/>
<sequence length="66" mass="7182">MQLYINGEARRVEQIDSVADLIASLDLAGRRIAVEVNEAIVPRTRHTTTTLNEGDRVEIVHAIGGG</sequence>
<proteinExistence type="predicted"/>
<dbReference type="Pfam" id="PF02597">
    <property type="entry name" value="ThiS"/>
    <property type="match status" value="1"/>
</dbReference>
<evidence type="ECO:0000313" key="2">
    <source>
        <dbReference type="Proteomes" id="UP000199046"/>
    </source>
</evidence>
<dbReference type="AlphaFoldDB" id="A0A1I1JGI2"/>
<name>A0A1I1JGI2_9GAMM</name>
<evidence type="ECO:0000313" key="1">
    <source>
        <dbReference type="EMBL" id="SFC45063.1"/>
    </source>
</evidence>
<keyword evidence="2" id="KW-1185">Reference proteome</keyword>
<gene>
    <name evidence="1" type="ORF">SAMN05421848_1412</name>
</gene>